<name>A0A317RAZ9_9BURK</name>
<dbReference type="EMBL" id="QGUB01000004">
    <property type="protein sequence ID" value="PWW46335.1"/>
    <property type="molecule type" value="Genomic_DNA"/>
</dbReference>
<evidence type="ECO:0000313" key="3">
    <source>
        <dbReference type="EMBL" id="PWW46335.1"/>
    </source>
</evidence>
<keyword evidence="2" id="KW-1133">Transmembrane helix</keyword>
<sequence>MMYLVAIAWLYVTLMMAVAEAAAPNGSLLGASITLLLYGLMPLSIVLYILGTPARKRARAARQRREASLAPASWDEPDAGGHSAGGAEGGRVASVGEEAAGVADRAPGR</sequence>
<protein>
    <recommendedName>
        <fullName evidence="5">Transmembrane protein</fullName>
    </recommendedName>
</protein>
<organism evidence="3 4">
    <name type="scientific">Melaminivora alkalimesophila</name>
    <dbReference type="NCBI Taxonomy" id="1165852"/>
    <lineage>
        <taxon>Bacteria</taxon>
        <taxon>Pseudomonadati</taxon>
        <taxon>Pseudomonadota</taxon>
        <taxon>Betaproteobacteria</taxon>
        <taxon>Burkholderiales</taxon>
        <taxon>Comamonadaceae</taxon>
        <taxon>Melaminivora</taxon>
    </lineage>
</organism>
<reference evidence="3 4" key="1">
    <citation type="submission" date="2018-05" db="EMBL/GenBank/DDBJ databases">
        <title>Genomic Encyclopedia of Type Strains, Phase IV (KMG-IV): sequencing the most valuable type-strain genomes for metagenomic binning, comparative biology and taxonomic classification.</title>
        <authorList>
            <person name="Goeker M."/>
        </authorList>
    </citation>
    <scope>NUCLEOTIDE SEQUENCE [LARGE SCALE GENOMIC DNA]</scope>
    <source>
        <strain evidence="3 4">DSM 26006</strain>
    </source>
</reference>
<gene>
    <name evidence="3" type="ORF">DFR36_104115</name>
</gene>
<evidence type="ECO:0000256" key="2">
    <source>
        <dbReference type="SAM" id="Phobius"/>
    </source>
</evidence>
<comment type="caution">
    <text evidence="3">The sequence shown here is derived from an EMBL/GenBank/DDBJ whole genome shotgun (WGS) entry which is preliminary data.</text>
</comment>
<evidence type="ECO:0000256" key="1">
    <source>
        <dbReference type="SAM" id="MobiDB-lite"/>
    </source>
</evidence>
<evidence type="ECO:0008006" key="5">
    <source>
        <dbReference type="Google" id="ProtNLM"/>
    </source>
</evidence>
<keyword evidence="2" id="KW-0472">Membrane</keyword>
<proteinExistence type="predicted"/>
<evidence type="ECO:0000313" key="4">
    <source>
        <dbReference type="Proteomes" id="UP000246483"/>
    </source>
</evidence>
<keyword evidence="4" id="KW-1185">Reference proteome</keyword>
<feature type="transmembrane region" description="Helical" evidence="2">
    <location>
        <begin position="31"/>
        <end position="50"/>
    </location>
</feature>
<keyword evidence="2" id="KW-0812">Transmembrane</keyword>
<feature type="region of interest" description="Disordered" evidence="1">
    <location>
        <begin position="60"/>
        <end position="92"/>
    </location>
</feature>
<dbReference type="Proteomes" id="UP000246483">
    <property type="component" value="Unassembled WGS sequence"/>
</dbReference>
<dbReference type="AlphaFoldDB" id="A0A317RAZ9"/>
<accession>A0A317RAZ9</accession>